<evidence type="ECO:0000256" key="7">
    <source>
        <dbReference type="ARBA" id="ARBA00022763"/>
    </source>
</evidence>
<evidence type="ECO:0000256" key="11">
    <source>
        <dbReference type="ARBA" id="ARBA00023204"/>
    </source>
</evidence>
<protein>
    <recommendedName>
        <fullName evidence="4">Type-4 uracil-DNA glycosylase</fullName>
        <ecNumber evidence="3">3.2.2.27</ecNumber>
    </recommendedName>
</protein>
<dbReference type="Proteomes" id="UP000181992">
    <property type="component" value="Unassembled WGS sequence"/>
</dbReference>
<sequence>MDKKALLKNLNGKWLLGCTCGLKNEATQGVCGEGSHSATVVFIGEAPGKKEDELGRPFVGSAGKFLEEMLASINLKREEVYITNIVKYRPPNNRDPLPKEIADCSEWLTEEIKIIDPTLIVLLGRHAMHQFFPDAKISEAHGVLVTSNYFGKTRNFLPLYHPAAALYNGALREVLKEDFKRIPVMIKNLQKGKVCR</sequence>
<keyword evidence="9" id="KW-0408">Iron</keyword>
<accession>A0A1J4V7M3</accession>
<dbReference type="GO" id="GO:0004844">
    <property type="term" value="F:uracil DNA N-glycosylase activity"/>
    <property type="evidence" value="ECO:0007669"/>
    <property type="project" value="UniProtKB-EC"/>
</dbReference>
<evidence type="ECO:0000256" key="9">
    <source>
        <dbReference type="ARBA" id="ARBA00023004"/>
    </source>
</evidence>
<dbReference type="NCBIfam" id="TIGR00758">
    <property type="entry name" value="UDG_fam4"/>
    <property type="match status" value="1"/>
</dbReference>
<dbReference type="PANTHER" id="PTHR33693:SF1">
    <property type="entry name" value="TYPE-4 URACIL-DNA GLYCOSYLASE"/>
    <property type="match status" value="1"/>
</dbReference>
<comment type="similarity">
    <text evidence="2">Belongs to the uracil-DNA glycosylase (UDG) superfamily. Type 4 (UDGa) family.</text>
</comment>
<dbReference type="AlphaFoldDB" id="A0A1J4V7M3"/>
<dbReference type="EC" id="3.2.2.27" evidence="3"/>
<dbReference type="InterPro" id="IPR005122">
    <property type="entry name" value="Uracil-DNA_glycosylase-like"/>
</dbReference>
<dbReference type="InterPro" id="IPR036895">
    <property type="entry name" value="Uracil-DNA_glycosylase-like_sf"/>
</dbReference>
<keyword evidence="5" id="KW-0004">4Fe-4S</keyword>
<dbReference type="SMART" id="SM00987">
    <property type="entry name" value="UreE_C"/>
    <property type="match status" value="1"/>
</dbReference>
<keyword evidence="7" id="KW-0227">DNA damage</keyword>
<comment type="caution">
    <text evidence="13">The sequence shown here is derived from an EMBL/GenBank/DDBJ whole genome shotgun (WGS) entry which is preliminary data.</text>
</comment>
<evidence type="ECO:0000256" key="4">
    <source>
        <dbReference type="ARBA" id="ARBA00019403"/>
    </source>
</evidence>
<evidence type="ECO:0000256" key="10">
    <source>
        <dbReference type="ARBA" id="ARBA00023014"/>
    </source>
</evidence>
<dbReference type="Gene3D" id="3.40.470.10">
    <property type="entry name" value="Uracil-DNA glycosylase-like domain"/>
    <property type="match status" value="1"/>
</dbReference>
<feature type="domain" description="Uracil-DNA glycosylase-like" evidence="12">
    <location>
        <begin position="31"/>
        <end position="180"/>
    </location>
</feature>
<dbReference type="GO" id="GO:0046872">
    <property type="term" value="F:metal ion binding"/>
    <property type="evidence" value="ECO:0007669"/>
    <property type="project" value="UniProtKB-KW"/>
</dbReference>
<gene>
    <name evidence="13" type="ORF">AUJ77_02020</name>
</gene>
<dbReference type="InterPro" id="IPR005273">
    <property type="entry name" value="Ura-DNA_glyco_family4"/>
</dbReference>
<evidence type="ECO:0000256" key="6">
    <source>
        <dbReference type="ARBA" id="ARBA00022723"/>
    </source>
</evidence>
<dbReference type="PANTHER" id="PTHR33693">
    <property type="entry name" value="TYPE-5 URACIL-DNA GLYCOSYLASE"/>
    <property type="match status" value="1"/>
</dbReference>
<evidence type="ECO:0000256" key="3">
    <source>
        <dbReference type="ARBA" id="ARBA00012030"/>
    </source>
</evidence>
<evidence type="ECO:0000256" key="1">
    <source>
        <dbReference type="ARBA" id="ARBA00001400"/>
    </source>
</evidence>
<dbReference type="InterPro" id="IPR051536">
    <property type="entry name" value="UDG_Type-4/5"/>
</dbReference>
<evidence type="ECO:0000313" key="14">
    <source>
        <dbReference type="Proteomes" id="UP000181992"/>
    </source>
</evidence>
<dbReference type="GO" id="GO:0006281">
    <property type="term" value="P:DNA repair"/>
    <property type="evidence" value="ECO:0007669"/>
    <property type="project" value="UniProtKB-KW"/>
</dbReference>
<dbReference type="GO" id="GO:0051539">
    <property type="term" value="F:4 iron, 4 sulfur cluster binding"/>
    <property type="evidence" value="ECO:0007669"/>
    <property type="project" value="UniProtKB-KW"/>
</dbReference>
<keyword evidence="10" id="KW-0411">Iron-sulfur</keyword>
<dbReference type="EMBL" id="MNVN01000015">
    <property type="protein sequence ID" value="OIO30566.1"/>
    <property type="molecule type" value="Genomic_DNA"/>
</dbReference>
<evidence type="ECO:0000256" key="2">
    <source>
        <dbReference type="ARBA" id="ARBA00006521"/>
    </source>
</evidence>
<dbReference type="SMART" id="SM00986">
    <property type="entry name" value="UDG"/>
    <property type="match status" value="1"/>
</dbReference>
<proteinExistence type="inferred from homology"/>
<dbReference type="SUPFAM" id="SSF52141">
    <property type="entry name" value="Uracil-DNA glycosylase-like"/>
    <property type="match status" value="1"/>
</dbReference>
<evidence type="ECO:0000256" key="5">
    <source>
        <dbReference type="ARBA" id="ARBA00022485"/>
    </source>
</evidence>
<evidence type="ECO:0000256" key="8">
    <source>
        <dbReference type="ARBA" id="ARBA00022801"/>
    </source>
</evidence>
<comment type="catalytic activity">
    <reaction evidence="1">
        <text>Hydrolyzes single-stranded DNA or mismatched double-stranded DNA and polynucleotides, releasing free uracil.</text>
        <dbReference type="EC" id="3.2.2.27"/>
    </reaction>
</comment>
<reference evidence="13 14" key="1">
    <citation type="journal article" date="2016" name="Environ. Microbiol.">
        <title>Genomic resolution of a cold subsurface aquifer community provides metabolic insights for novel microbes adapted to high CO concentrations.</title>
        <authorList>
            <person name="Probst A.J."/>
            <person name="Castelle C.J."/>
            <person name="Singh A."/>
            <person name="Brown C.T."/>
            <person name="Anantharaman K."/>
            <person name="Sharon I."/>
            <person name="Hug L.A."/>
            <person name="Burstein D."/>
            <person name="Emerson J.B."/>
            <person name="Thomas B.C."/>
            <person name="Banfield J.F."/>
        </authorList>
    </citation>
    <scope>NUCLEOTIDE SEQUENCE [LARGE SCALE GENOMIC DNA]</scope>
    <source>
        <strain evidence="13">CG1_02_43_90</strain>
    </source>
</reference>
<evidence type="ECO:0000313" key="13">
    <source>
        <dbReference type="EMBL" id="OIO30566.1"/>
    </source>
</evidence>
<dbReference type="STRING" id="1805281.AUJ77_02020"/>
<evidence type="ECO:0000259" key="12">
    <source>
        <dbReference type="SMART" id="SM00986"/>
    </source>
</evidence>
<name>A0A1J4V7M3_9BACT</name>
<keyword evidence="8" id="KW-0378">Hydrolase</keyword>
<dbReference type="CDD" id="cd10030">
    <property type="entry name" value="UDG-F4_TTUDGA_SPO1dp_like"/>
    <property type="match status" value="1"/>
</dbReference>
<keyword evidence="11" id="KW-0234">DNA repair</keyword>
<organism evidence="13 14">
    <name type="scientific">Candidatus Nomurabacteria bacterium CG1_02_43_90</name>
    <dbReference type="NCBI Taxonomy" id="1805281"/>
    <lineage>
        <taxon>Bacteria</taxon>
        <taxon>Candidatus Nomuraibacteriota</taxon>
    </lineage>
</organism>
<dbReference type="Pfam" id="PF03167">
    <property type="entry name" value="UDG"/>
    <property type="match status" value="1"/>
</dbReference>
<keyword evidence="6" id="KW-0479">Metal-binding</keyword>